<keyword evidence="2" id="KW-0812">Transmembrane</keyword>
<keyword evidence="1" id="KW-0175">Coiled coil</keyword>
<reference evidence="3 4" key="1">
    <citation type="submission" date="2021-03" db="EMBL/GenBank/DDBJ databases">
        <title>Five novel Rahnella species.</title>
        <authorList>
            <person name="Brady C."/>
            <person name="Asselin J."/>
            <person name="Beer S."/>
            <person name="Bruberg M.B."/>
            <person name="Crampton B."/>
            <person name="Venter S."/>
            <person name="Arnold D."/>
            <person name="Denman S."/>
        </authorList>
    </citation>
    <scope>NUCLEOTIDE SEQUENCE [LARGE SCALE GENOMIC DNA]</scope>
    <source>
        <strain evidence="3 4">H11b</strain>
    </source>
</reference>
<sequence length="218" mass="25216">MLFMSDSPVKFRIDYILSQNYFYLHFIISPVLAGGFLAIVTPYAQWSLSKAHKWAEERQRDNIFLSKSEDFKDAIKLSKLRVQSDRAVETENAKIDADIQAEIERGKREALVTKELEVSKKTLTEELEMLNKSIAVHREEKVKIQDLIVESLSVMERFFTIDDSNSIQQLKNDVNKLYSESQLEASIIRNAIKNGIELTEQQILTVFEQAEEVIKNKK</sequence>
<proteinExistence type="predicted"/>
<organism evidence="3 4">
    <name type="scientific">Rahnella bonaserana</name>
    <dbReference type="NCBI Taxonomy" id="2816248"/>
    <lineage>
        <taxon>Bacteria</taxon>
        <taxon>Pseudomonadati</taxon>
        <taxon>Pseudomonadota</taxon>
        <taxon>Gammaproteobacteria</taxon>
        <taxon>Enterobacterales</taxon>
        <taxon>Yersiniaceae</taxon>
        <taxon>Rahnella</taxon>
    </lineage>
</organism>
<evidence type="ECO:0000256" key="2">
    <source>
        <dbReference type="SAM" id="Phobius"/>
    </source>
</evidence>
<evidence type="ECO:0000313" key="3">
    <source>
        <dbReference type="EMBL" id="MBU9853896.1"/>
    </source>
</evidence>
<protein>
    <submittedName>
        <fullName evidence="3">Uncharacterized protein</fullName>
    </submittedName>
</protein>
<name>A0ABS6LPM7_9GAMM</name>
<dbReference type="EMBL" id="JAFMOW010000044">
    <property type="protein sequence ID" value="MBU9853896.1"/>
    <property type="molecule type" value="Genomic_DNA"/>
</dbReference>
<accession>A0ABS6LPM7</accession>
<feature type="coiled-coil region" evidence="1">
    <location>
        <begin position="113"/>
        <end position="140"/>
    </location>
</feature>
<gene>
    <name evidence="3" type="ORF">J1778_01170</name>
</gene>
<comment type="caution">
    <text evidence="3">The sequence shown here is derived from an EMBL/GenBank/DDBJ whole genome shotgun (WGS) entry which is preliminary data.</text>
</comment>
<evidence type="ECO:0000313" key="4">
    <source>
        <dbReference type="Proteomes" id="UP000734343"/>
    </source>
</evidence>
<keyword evidence="2" id="KW-1133">Transmembrane helix</keyword>
<dbReference type="Proteomes" id="UP000734343">
    <property type="component" value="Unassembled WGS sequence"/>
</dbReference>
<keyword evidence="2" id="KW-0472">Membrane</keyword>
<feature type="transmembrane region" description="Helical" evidence="2">
    <location>
        <begin position="20"/>
        <end position="44"/>
    </location>
</feature>
<keyword evidence="4" id="KW-1185">Reference proteome</keyword>
<evidence type="ECO:0000256" key="1">
    <source>
        <dbReference type="SAM" id="Coils"/>
    </source>
</evidence>